<dbReference type="Pfam" id="PF03110">
    <property type="entry name" value="SBP"/>
    <property type="match status" value="1"/>
</dbReference>
<feature type="compositionally biased region" description="Low complexity" evidence="5">
    <location>
        <begin position="155"/>
        <end position="164"/>
    </location>
</feature>
<reference evidence="7" key="1">
    <citation type="submission" date="2023-05" db="EMBL/GenBank/DDBJ databases">
        <title>Genome and transcriptome analyses reveal genes involved in the formation of fine ridges on petal epidermal cells in Hibiscus trionum.</title>
        <authorList>
            <person name="Koshimizu S."/>
            <person name="Masuda S."/>
            <person name="Ishii T."/>
            <person name="Shirasu K."/>
            <person name="Hoshino A."/>
            <person name="Arita M."/>
        </authorList>
    </citation>
    <scope>NUCLEOTIDE SEQUENCE</scope>
    <source>
        <strain evidence="7">Hamamatsu line</strain>
    </source>
</reference>
<organism evidence="7 8">
    <name type="scientific">Hibiscus trionum</name>
    <name type="common">Flower of an hour</name>
    <dbReference type="NCBI Taxonomy" id="183268"/>
    <lineage>
        <taxon>Eukaryota</taxon>
        <taxon>Viridiplantae</taxon>
        <taxon>Streptophyta</taxon>
        <taxon>Embryophyta</taxon>
        <taxon>Tracheophyta</taxon>
        <taxon>Spermatophyta</taxon>
        <taxon>Magnoliopsida</taxon>
        <taxon>eudicotyledons</taxon>
        <taxon>Gunneridae</taxon>
        <taxon>Pentapetalae</taxon>
        <taxon>rosids</taxon>
        <taxon>malvids</taxon>
        <taxon>Malvales</taxon>
        <taxon>Malvaceae</taxon>
        <taxon>Malvoideae</taxon>
        <taxon>Hibiscus</taxon>
    </lineage>
</organism>
<gene>
    <name evidence="7" type="ORF">HRI_002300800</name>
</gene>
<keyword evidence="1" id="KW-0479">Metal-binding</keyword>
<evidence type="ECO:0000256" key="4">
    <source>
        <dbReference type="PROSITE-ProRule" id="PRU00470"/>
    </source>
</evidence>
<accession>A0A9W7M5C3</accession>
<evidence type="ECO:0000256" key="5">
    <source>
        <dbReference type="SAM" id="MobiDB-lite"/>
    </source>
</evidence>
<dbReference type="PANTHER" id="PTHR31251:SF197">
    <property type="entry name" value="SQUAMOSA PROMOTER-BINDING-LIKE PROTEIN 16"/>
    <property type="match status" value="1"/>
</dbReference>
<dbReference type="OrthoDB" id="514967at2759"/>
<feature type="domain" description="SBP-type" evidence="6">
    <location>
        <begin position="63"/>
        <end position="140"/>
    </location>
</feature>
<dbReference type="PROSITE" id="PS51141">
    <property type="entry name" value="ZF_SBP"/>
    <property type="match status" value="1"/>
</dbReference>
<dbReference type="GO" id="GO:0005634">
    <property type="term" value="C:nucleus"/>
    <property type="evidence" value="ECO:0007669"/>
    <property type="project" value="InterPro"/>
</dbReference>
<evidence type="ECO:0000256" key="3">
    <source>
        <dbReference type="ARBA" id="ARBA00022833"/>
    </source>
</evidence>
<name>A0A9W7M5C3_HIBTR</name>
<feature type="region of interest" description="Disordered" evidence="5">
    <location>
        <begin position="141"/>
        <end position="178"/>
    </location>
</feature>
<evidence type="ECO:0000256" key="1">
    <source>
        <dbReference type="ARBA" id="ARBA00022723"/>
    </source>
</evidence>
<keyword evidence="2 4" id="KW-0863">Zinc-finger</keyword>
<dbReference type="InterPro" id="IPR004333">
    <property type="entry name" value="SBP_dom"/>
</dbReference>
<dbReference type="Proteomes" id="UP001165190">
    <property type="component" value="Unassembled WGS sequence"/>
</dbReference>
<comment type="caution">
    <text evidence="7">The sequence shown here is derived from an EMBL/GenBank/DDBJ whole genome shotgun (WGS) entry which is preliminary data.</text>
</comment>
<sequence>MAKRSFDVVGEDDMGLTEEEGSTESEDDEEQREERKVMIRVVSRERFETTPLMHGGSSCGGGGGGCQADECGADLKDAKQYHRRHRVCEPHAKAAFVSVKGIRQRFCQQCSRFHEISKFDGTKRSCRDRLADHNLRRRKVVQSDQETEDVKRLPTSSSNITNKSNKNRVKMKGVGHPMDRELTLQSCSKTSTKHVRTR</sequence>
<dbReference type="GO" id="GO:0008270">
    <property type="term" value="F:zinc ion binding"/>
    <property type="evidence" value="ECO:0007669"/>
    <property type="project" value="UniProtKB-KW"/>
</dbReference>
<evidence type="ECO:0000313" key="8">
    <source>
        <dbReference type="Proteomes" id="UP001165190"/>
    </source>
</evidence>
<dbReference type="SUPFAM" id="SSF103612">
    <property type="entry name" value="SBT domain"/>
    <property type="match status" value="1"/>
</dbReference>
<dbReference type="EMBL" id="BSYR01000021">
    <property type="protein sequence ID" value="GMI86315.1"/>
    <property type="molecule type" value="Genomic_DNA"/>
</dbReference>
<dbReference type="InterPro" id="IPR036893">
    <property type="entry name" value="SBP_sf"/>
</dbReference>
<evidence type="ECO:0000313" key="7">
    <source>
        <dbReference type="EMBL" id="GMI86315.1"/>
    </source>
</evidence>
<dbReference type="AlphaFoldDB" id="A0A9W7M5C3"/>
<feature type="region of interest" description="Disordered" evidence="5">
    <location>
        <begin position="1"/>
        <end position="35"/>
    </location>
</feature>
<dbReference type="InterPro" id="IPR044817">
    <property type="entry name" value="SBP-like"/>
</dbReference>
<evidence type="ECO:0000256" key="2">
    <source>
        <dbReference type="ARBA" id="ARBA00022771"/>
    </source>
</evidence>
<dbReference type="GO" id="GO:0003677">
    <property type="term" value="F:DNA binding"/>
    <property type="evidence" value="ECO:0007669"/>
    <property type="project" value="InterPro"/>
</dbReference>
<feature type="compositionally biased region" description="Acidic residues" evidence="5">
    <location>
        <begin position="9"/>
        <end position="31"/>
    </location>
</feature>
<keyword evidence="8" id="KW-1185">Reference proteome</keyword>
<keyword evidence="3" id="KW-0862">Zinc</keyword>
<dbReference type="Gene3D" id="4.10.1100.10">
    <property type="entry name" value="Transcription factor, SBP-box domain"/>
    <property type="match status" value="1"/>
</dbReference>
<protein>
    <recommendedName>
        <fullName evidence="6">SBP-type domain-containing protein</fullName>
    </recommendedName>
</protein>
<dbReference type="PANTHER" id="PTHR31251">
    <property type="entry name" value="SQUAMOSA PROMOTER-BINDING-LIKE PROTEIN 4"/>
    <property type="match status" value="1"/>
</dbReference>
<proteinExistence type="predicted"/>
<evidence type="ECO:0000259" key="6">
    <source>
        <dbReference type="PROSITE" id="PS51141"/>
    </source>
</evidence>